<accession>A0A3M6UMY3</accession>
<gene>
    <name evidence="2" type="ORF">pdam_00007273</name>
</gene>
<dbReference type="PANTHER" id="PTHR46670:SF3">
    <property type="entry name" value="ENDONUCLEASE_EXONUCLEASE_PHOSPHATASE DOMAIN-CONTAINING PROTEIN"/>
    <property type="match status" value="1"/>
</dbReference>
<evidence type="ECO:0000313" key="2">
    <source>
        <dbReference type="EMBL" id="RMX55053.1"/>
    </source>
</evidence>
<reference evidence="2 3" key="1">
    <citation type="journal article" date="2018" name="Sci. Rep.">
        <title>Comparative analysis of the Pocillopora damicornis genome highlights role of immune system in coral evolution.</title>
        <authorList>
            <person name="Cunning R."/>
            <person name="Bay R.A."/>
            <person name="Gillette P."/>
            <person name="Baker A.C."/>
            <person name="Traylor-Knowles N."/>
        </authorList>
    </citation>
    <scope>NUCLEOTIDE SEQUENCE [LARGE SCALE GENOMIC DNA]</scope>
    <source>
        <strain evidence="2">RSMAS</strain>
        <tissue evidence="2">Whole animal</tissue>
    </source>
</reference>
<evidence type="ECO:0000313" key="3">
    <source>
        <dbReference type="Proteomes" id="UP000275408"/>
    </source>
</evidence>
<evidence type="ECO:0000259" key="1">
    <source>
        <dbReference type="Pfam" id="PF14529"/>
    </source>
</evidence>
<dbReference type="Gene3D" id="3.60.10.10">
    <property type="entry name" value="Endonuclease/exonuclease/phosphatase"/>
    <property type="match status" value="1"/>
</dbReference>
<comment type="caution">
    <text evidence="2">The sequence shown here is derived from an EMBL/GenBank/DDBJ whole genome shotgun (WGS) entry which is preliminary data.</text>
</comment>
<dbReference type="GO" id="GO:0003824">
    <property type="term" value="F:catalytic activity"/>
    <property type="evidence" value="ECO:0007669"/>
    <property type="project" value="InterPro"/>
</dbReference>
<keyword evidence="3" id="KW-1185">Reference proteome</keyword>
<dbReference type="PANTHER" id="PTHR46670">
    <property type="entry name" value="ENDO/EXONUCLEASE/PHOSPHATASE DOMAIN-CONTAINING PROTEIN"/>
    <property type="match status" value="1"/>
</dbReference>
<name>A0A3M6UMY3_POCDA</name>
<feature type="domain" description="Endonuclease/exonuclease/phosphatase" evidence="1">
    <location>
        <begin position="236"/>
        <end position="337"/>
    </location>
</feature>
<dbReference type="OrthoDB" id="5989102at2759"/>
<dbReference type="AlphaFoldDB" id="A0A3M6UMY3"/>
<dbReference type="InterPro" id="IPR005135">
    <property type="entry name" value="Endo/exonuclease/phosphatase"/>
</dbReference>
<dbReference type="InterPro" id="IPR036691">
    <property type="entry name" value="Endo/exonu/phosph_ase_sf"/>
</dbReference>
<sequence length="558" mass="63286">MVWQPKGLCYPILTKFNAKTSFIKNNQELKFPRRPISVWYRHVPTCLVLPKDLTVHTDVELNPGPLQKKPIYLLTYLPTVSGLVSYPGNKLLSTNNADTLHVGICSSYYSDVFHRFSHWPCSSPSSSTYRRCRAGRRVRERKARNIHRIESLVSYPRTSRGSENLHKGSISNNLYVITPVNTHLLGIRSRASLTTSLKMTSASAPLPRPVSLGDGKENKSFEFSEWAVKVHDRSMRYVIVYRPPFSSLHPVSTSFLENVVMCPEALVISGDFNLHLDDLRDNDTKKFMDLLETFNLSQHVSGPTHLSGLTLDLIITRSSDDIVLASPKTTFPISDHLLFSVLLTLTDILDNFAPLKTRTMINRPKVPWFNDDIKNSSVNVVALKREPVRVTLASYFVWSILCTALPEHTDPTKLANKFGTFTLKKIEIIKENLDKFQVQEPRLIPVTPKENRESFFALSIEEVSKTVRESSNASFRLDPVPTWLLKSCLDVLAPPITEMVNLSLLSGHVPENWRTTVVFLLLEKPGLDLVYKNFRPVSNLQFISKVVEKALLQQLLVH</sequence>
<dbReference type="EMBL" id="RCHS01001135">
    <property type="protein sequence ID" value="RMX55053.1"/>
    <property type="molecule type" value="Genomic_DNA"/>
</dbReference>
<feature type="non-terminal residue" evidence="2">
    <location>
        <position position="558"/>
    </location>
</feature>
<protein>
    <recommendedName>
        <fullName evidence="1">Endonuclease/exonuclease/phosphatase domain-containing protein</fullName>
    </recommendedName>
</protein>
<proteinExistence type="predicted"/>
<dbReference type="SUPFAM" id="SSF56219">
    <property type="entry name" value="DNase I-like"/>
    <property type="match status" value="1"/>
</dbReference>
<dbReference type="Proteomes" id="UP000275408">
    <property type="component" value="Unassembled WGS sequence"/>
</dbReference>
<dbReference type="Pfam" id="PF14529">
    <property type="entry name" value="Exo_endo_phos_2"/>
    <property type="match status" value="1"/>
</dbReference>
<dbReference type="STRING" id="46731.A0A3M6UMY3"/>
<organism evidence="2 3">
    <name type="scientific">Pocillopora damicornis</name>
    <name type="common">Cauliflower coral</name>
    <name type="synonym">Millepora damicornis</name>
    <dbReference type="NCBI Taxonomy" id="46731"/>
    <lineage>
        <taxon>Eukaryota</taxon>
        <taxon>Metazoa</taxon>
        <taxon>Cnidaria</taxon>
        <taxon>Anthozoa</taxon>
        <taxon>Hexacorallia</taxon>
        <taxon>Scleractinia</taxon>
        <taxon>Astrocoeniina</taxon>
        <taxon>Pocilloporidae</taxon>
        <taxon>Pocillopora</taxon>
    </lineage>
</organism>